<dbReference type="EMBL" id="WJXB01000009">
    <property type="protein sequence ID" value="MRN55572.1"/>
    <property type="molecule type" value="Genomic_DNA"/>
</dbReference>
<protein>
    <submittedName>
        <fullName evidence="2">Transcriptional regulator</fullName>
    </submittedName>
</protein>
<keyword evidence="3" id="KW-1185">Reference proteome</keyword>
<organism evidence="2 3">
    <name type="scientific">Paenibacillus monticola</name>
    <dbReference type="NCBI Taxonomy" id="2666075"/>
    <lineage>
        <taxon>Bacteria</taxon>
        <taxon>Bacillati</taxon>
        <taxon>Bacillota</taxon>
        <taxon>Bacilli</taxon>
        <taxon>Bacillales</taxon>
        <taxon>Paenibacillaceae</taxon>
        <taxon>Paenibacillus</taxon>
    </lineage>
</organism>
<dbReference type="Pfam" id="PF12674">
    <property type="entry name" value="Zn_ribbon_2"/>
    <property type="match status" value="1"/>
</dbReference>
<proteinExistence type="predicted"/>
<reference evidence="2 3" key="1">
    <citation type="submission" date="2019-11" db="EMBL/GenBank/DDBJ databases">
        <title>Paenibacillus monticola sp. nov., a novel PGPR strain isolated from mountain sample in China.</title>
        <authorList>
            <person name="Zhao Q."/>
            <person name="Li H.-P."/>
            <person name="Zhang J.-L."/>
        </authorList>
    </citation>
    <scope>NUCLEOTIDE SEQUENCE [LARGE SCALE GENOMIC DNA]</scope>
    <source>
        <strain evidence="2 3">LC-T2</strain>
    </source>
</reference>
<dbReference type="RefSeq" id="WP_154121075.1">
    <property type="nucleotide sequence ID" value="NZ_WJXB01000009.1"/>
</dbReference>
<evidence type="ECO:0000259" key="1">
    <source>
        <dbReference type="Pfam" id="PF12674"/>
    </source>
</evidence>
<name>A0A7X2H8N5_9BACL</name>
<accession>A0A7X2H8N5</accession>
<comment type="caution">
    <text evidence="2">The sequence shown here is derived from an EMBL/GenBank/DDBJ whole genome shotgun (WGS) entry which is preliminary data.</text>
</comment>
<evidence type="ECO:0000313" key="2">
    <source>
        <dbReference type="EMBL" id="MRN55572.1"/>
    </source>
</evidence>
<dbReference type="AlphaFoldDB" id="A0A7X2H8N5"/>
<gene>
    <name evidence="2" type="ORF">GJB61_21550</name>
</gene>
<feature type="domain" description="Putative zinc ribbon" evidence="1">
    <location>
        <begin position="13"/>
        <end position="92"/>
    </location>
</feature>
<dbReference type="InterPro" id="IPR025868">
    <property type="entry name" value="Zn_ribbon_dom_put"/>
</dbReference>
<dbReference type="Proteomes" id="UP000463051">
    <property type="component" value="Unassembled WGS sequence"/>
</dbReference>
<evidence type="ECO:0000313" key="3">
    <source>
        <dbReference type="Proteomes" id="UP000463051"/>
    </source>
</evidence>
<sequence length="100" mass="11044">MEQEQTQQEEALMCQSCGMPMHGGELLGSEADGNKTTEYCMYCYEAGEFKQPDITLQGMTDLCTGYMVEEGMEETAARKVLADTLPLLKRWNSTAGSIGM</sequence>